<dbReference type="EMBL" id="LK932472">
    <property type="protein sequence ID" value="CDS83745.1"/>
    <property type="molecule type" value="Genomic_DNA"/>
</dbReference>
<evidence type="ECO:0000313" key="4">
    <source>
        <dbReference type="EMBL" id="CDT78148.1"/>
    </source>
</evidence>
<dbReference type="Pfam" id="PF02645">
    <property type="entry name" value="DegV"/>
    <property type="match status" value="1"/>
</dbReference>
<evidence type="ECO:0000256" key="1">
    <source>
        <dbReference type="ARBA" id="ARBA00023121"/>
    </source>
</evidence>
<gene>
    <name evidence="5" type="primary">degV</name>
    <name evidence="4" type="ORF">BN1095_770005</name>
    <name evidence="2" type="ORF">BN1096_220010</name>
    <name evidence="3" type="ORF">BN1097_210010</name>
    <name evidence="5" type="ORF">SAMEA1402399_03266</name>
</gene>
<dbReference type="SUPFAM" id="SSF82549">
    <property type="entry name" value="DAK1/DegV-like"/>
    <property type="match status" value="1"/>
</dbReference>
<evidence type="ECO:0000313" key="5">
    <source>
        <dbReference type="EMBL" id="VFD34754.1"/>
    </source>
</evidence>
<dbReference type="InterPro" id="IPR050270">
    <property type="entry name" value="DegV_domain_contain"/>
</dbReference>
<dbReference type="KEGG" id="pdf:CD630DERM_05670"/>
<dbReference type="EMBL" id="LK933482">
    <property type="protein sequence ID" value="CDT78148.1"/>
    <property type="molecule type" value="Genomic_DNA"/>
</dbReference>
<dbReference type="Proteomes" id="UP000411588">
    <property type="component" value="Unassembled WGS sequence"/>
</dbReference>
<dbReference type="InterPro" id="IPR043168">
    <property type="entry name" value="DegV_C"/>
</dbReference>
<dbReference type="PATRIC" id="fig|1496.854.peg.570"/>
<dbReference type="AlphaFoldDB" id="A0A031W8Y1"/>
<evidence type="ECO:0000313" key="3">
    <source>
        <dbReference type="EMBL" id="CDS83855.1"/>
    </source>
</evidence>
<dbReference type="NCBIfam" id="TIGR00762">
    <property type="entry name" value="DegV"/>
    <property type="match status" value="1"/>
</dbReference>
<reference evidence="5 6" key="2">
    <citation type="submission" date="2019-02" db="EMBL/GenBank/DDBJ databases">
        <authorList>
            <consortium name="Pathogen Informatics"/>
        </authorList>
    </citation>
    <scope>NUCLEOTIDE SEQUENCE [LARGE SCALE GENOMIC DNA]</scope>
    <source>
        <strain evidence="6">clo34</strain>
        <strain evidence="5">Clo34</strain>
    </source>
</reference>
<evidence type="ECO:0000313" key="6">
    <source>
        <dbReference type="Proteomes" id="UP000411588"/>
    </source>
</evidence>
<dbReference type="PROSITE" id="PS51482">
    <property type="entry name" value="DEGV"/>
    <property type="match status" value="1"/>
</dbReference>
<dbReference type="GeneID" id="66353064"/>
<dbReference type="PANTHER" id="PTHR33434">
    <property type="entry name" value="DEGV DOMAIN-CONTAINING PROTEIN DR_1986-RELATED"/>
    <property type="match status" value="1"/>
</dbReference>
<name>A0A031W8Y1_CLODI</name>
<dbReference type="PANTHER" id="PTHR33434:SF8">
    <property type="entry name" value="DEGV DOMAIN-CONTAINING PROTEIN SPR1019"/>
    <property type="match status" value="1"/>
</dbReference>
<evidence type="ECO:0000313" key="2">
    <source>
        <dbReference type="EMBL" id="CDS83745.1"/>
    </source>
</evidence>
<keyword evidence="1" id="KW-0446">Lipid-binding</keyword>
<dbReference type="Gene3D" id="3.40.50.10170">
    <property type="match status" value="1"/>
</dbReference>
<dbReference type="Gene3D" id="3.30.1180.10">
    <property type="match status" value="1"/>
</dbReference>
<reference evidence="3" key="1">
    <citation type="submission" date="2014-07" db="EMBL/GenBank/DDBJ databases">
        <authorList>
            <person name="Monot Marc"/>
        </authorList>
    </citation>
    <scope>NUCLEOTIDE SEQUENCE</scope>
    <source>
        <strain evidence="4">7032989</strain>
        <strain evidence="3">7032994</strain>
    </source>
</reference>
<dbReference type="EMBL" id="CAADAN010000014">
    <property type="protein sequence ID" value="VFD34754.1"/>
    <property type="molecule type" value="Genomic_DNA"/>
</dbReference>
<proteinExistence type="predicted"/>
<dbReference type="EMBL" id="LK932356">
    <property type="protein sequence ID" value="CDS83855.1"/>
    <property type="molecule type" value="Genomic_DNA"/>
</dbReference>
<sequence length="282" mass="31541">MKNLKIICDSLSDVPKDLLDKYDIDIVSLTVILEEREYKDRIDISGDEFYKRLREENVYPKTSQATYAQFKEIFEKYTNEDREILYIAGSATATGTYQSAVMAKNDVDGKIYTYDSNLLCMGTGLLVIKAGELASEGKSVAEILPVLDELKEKAFVIFSVDTLEYLQKGGRISSTKAAIGSILNIKPILEIRDGLVSQISQVRGKKNVISKMMELIKSNCGDDLSDQIVYIGYSDDFKEKEQLSKVMQDELRPKEIRFFQIGVCIGAHAGPGVTGIICLKNK</sequence>
<dbReference type="RefSeq" id="WP_003438997.1">
    <property type="nucleotide sequence ID" value="NZ_BAABSG010000009.1"/>
</dbReference>
<accession>A0A031W8Y1</accession>
<dbReference type="InterPro" id="IPR003797">
    <property type="entry name" value="DegV"/>
</dbReference>
<organism evidence="3">
    <name type="scientific">Clostridioides difficile</name>
    <name type="common">Peptoclostridium difficile</name>
    <dbReference type="NCBI Taxonomy" id="1496"/>
    <lineage>
        <taxon>Bacteria</taxon>
        <taxon>Bacillati</taxon>
        <taxon>Bacillota</taxon>
        <taxon>Clostridia</taxon>
        <taxon>Peptostreptococcales</taxon>
        <taxon>Peptostreptococcaceae</taxon>
        <taxon>Clostridioides</taxon>
    </lineage>
</organism>
<dbReference type="GO" id="GO:0008289">
    <property type="term" value="F:lipid binding"/>
    <property type="evidence" value="ECO:0007669"/>
    <property type="project" value="UniProtKB-KW"/>
</dbReference>
<protein>
    <submittedName>
        <fullName evidence="5">DegV family protein</fullName>
    </submittedName>
    <submittedName>
        <fullName evidence="3">EDD domain protein, DegV family</fullName>
    </submittedName>
</protein>